<organism evidence="3 4">
    <name type="scientific">Promicromonospora soli</name>
    <dbReference type="NCBI Taxonomy" id="2035533"/>
    <lineage>
        <taxon>Bacteria</taxon>
        <taxon>Bacillati</taxon>
        <taxon>Actinomycetota</taxon>
        <taxon>Actinomycetes</taxon>
        <taxon>Micrococcales</taxon>
        <taxon>Promicromonosporaceae</taxon>
        <taxon>Promicromonospora</taxon>
    </lineage>
</organism>
<evidence type="ECO:0000313" key="4">
    <source>
        <dbReference type="Proteomes" id="UP000627369"/>
    </source>
</evidence>
<sequence length="808" mass="84359">MAAAVACAVALPAGALSLAPAATAAGEIVVRPDPTYAGDVWEGWGSSLVWSANATGGYPDVVRERLAAMLYGPDGLNLNIARYNIGGGNAPDVPSYMRNGAAVPGWWKAPAGTTRTDKDWWDPANAGHWNWDADPRQRWWIDEIKPYVTHWEAFSNSPPYFQTVSGYVSGGTSGTTDQIRTDTLDDFATYLARVTERLEDAHGITFDTIDPLNEPNTGYWATTIGSDGNPTGGRQEGAHAGPALQSQVISALAAELAKSGTTTDAVISAMDETNPGLFTTNWTSYSEATQAAVAQMNVHTYGTGQRTSVRDLAKGEAKPLWMSEVEGTWGSGLDYTTMDPGIGIAERITSDLRELEPTAWVLWQPIEDVDVATSNWGSIHVPFSCPSNATLTTCPIKTNSKFDTIRNFTHYIRPGDRLIGTNDASTTAAVNAAGTQLKVVYVNSSTSAQTVRLDLSRFGAVSGASVTAVRTSSAGRLVESAPVSFSGTTVDQSVPARSVTTFVVDGVSGVAAAASALQDSHEYRLVGVGSSRALAPAASGSSAVLRTVDTAAAAQRWSVDRVSGTPGSAGSNRSQYTVTNVGSGKRLAIRSGALVLETVSGSADAAARWIPSTTGDGTYTLVNAATSTLVDVVSASTADGAAVDEYKPTSGNNQRWTLVDVGTSANVATLSGASVTATYTESGYSAAALRNGVAAEKAWSNWRSGTKNTSETLTVTLPASRAVTGVKLHFWRDGANTSWAQTVRVETRNSAGTWVAASGEVTVTAGSSGNPVVEVPIAATTTDAVRVVLTPFANGYVTAGELEVHAQP</sequence>
<dbReference type="Gene3D" id="2.60.40.1180">
    <property type="entry name" value="Golgi alpha-mannosidase II"/>
    <property type="match status" value="1"/>
</dbReference>
<dbReference type="InterPro" id="IPR017853">
    <property type="entry name" value="GH"/>
</dbReference>
<dbReference type="AlphaFoldDB" id="A0A919KQ40"/>
<keyword evidence="4" id="KW-1185">Reference proteome</keyword>
<dbReference type="SUPFAM" id="SSF51011">
    <property type="entry name" value="Glycosyl hydrolase domain"/>
    <property type="match status" value="1"/>
</dbReference>
<feature type="domain" description="F5/8 type C" evidence="2">
    <location>
        <begin position="656"/>
        <end position="807"/>
    </location>
</feature>
<evidence type="ECO:0000313" key="3">
    <source>
        <dbReference type="EMBL" id="GHH68965.1"/>
    </source>
</evidence>
<dbReference type="Gene3D" id="2.80.10.50">
    <property type="match status" value="1"/>
</dbReference>
<dbReference type="Pfam" id="PF14587">
    <property type="entry name" value="Glyco_hydr_30_2"/>
    <property type="match status" value="1"/>
</dbReference>
<dbReference type="Gene3D" id="3.20.20.80">
    <property type="entry name" value="Glycosidases"/>
    <property type="match status" value="1"/>
</dbReference>
<dbReference type="InterPro" id="IPR013780">
    <property type="entry name" value="Glyco_hydro_b"/>
</dbReference>
<dbReference type="InterPro" id="IPR008979">
    <property type="entry name" value="Galactose-bd-like_sf"/>
</dbReference>
<dbReference type="SUPFAM" id="SSF51445">
    <property type="entry name" value="(Trans)glycosidases"/>
    <property type="match status" value="1"/>
</dbReference>
<evidence type="ECO:0000256" key="1">
    <source>
        <dbReference type="SAM" id="SignalP"/>
    </source>
</evidence>
<keyword evidence="1" id="KW-0732">Signal</keyword>
<dbReference type="SUPFAM" id="SSF50370">
    <property type="entry name" value="Ricin B-like lectins"/>
    <property type="match status" value="1"/>
</dbReference>
<feature type="signal peptide" evidence="1">
    <location>
        <begin position="1"/>
        <end position="24"/>
    </location>
</feature>
<dbReference type="PANTHER" id="PTHR42767:SF1">
    <property type="entry name" value="ENDO-BETA-1,6-GALACTANASE-LIKE DOMAIN-CONTAINING PROTEIN"/>
    <property type="match status" value="1"/>
</dbReference>
<reference evidence="3" key="2">
    <citation type="submission" date="2020-09" db="EMBL/GenBank/DDBJ databases">
        <authorList>
            <person name="Sun Q."/>
            <person name="Zhou Y."/>
        </authorList>
    </citation>
    <scope>NUCLEOTIDE SEQUENCE</scope>
    <source>
        <strain evidence="3">CGMCC 4.7398</strain>
    </source>
</reference>
<proteinExistence type="predicted"/>
<dbReference type="Pfam" id="PF14200">
    <property type="entry name" value="RicinB_lectin_2"/>
    <property type="match status" value="1"/>
</dbReference>
<dbReference type="SUPFAM" id="SSF49785">
    <property type="entry name" value="Galactose-binding domain-like"/>
    <property type="match status" value="1"/>
</dbReference>
<dbReference type="InterPro" id="IPR039514">
    <property type="entry name" value="6GAL-like"/>
</dbReference>
<accession>A0A919KQ40</accession>
<dbReference type="CDD" id="cd00161">
    <property type="entry name" value="beta-trefoil_Ricin-like"/>
    <property type="match status" value="1"/>
</dbReference>
<dbReference type="Pfam" id="PF00754">
    <property type="entry name" value="F5_F8_type_C"/>
    <property type="match status" value="1"/>
</dbReference>
<dbReference type="PANTHER" id="PTHR42767">
    <property type="entry name" value="ENDO-BETA-1,6-GALACTANASE"/>
    <property type="match status" value="1"/>
</dbReference>
<dbReference type="InterPro" id="IPR000421">
    <property type="entry name" value="FA58C"/>
</dbReference>
<evidence type="ECO:0000259" key="2">
    <source>
        <dbReference type="PROSITE" id="PS50022"/>
    </source>
</evidence>
<dbReference type="InterPro" id="IPR039743">
    <property type="entry name" value="6GAL/EXGAL"/>
</dbReference>
<dbReference type="PROSITE" id="PS50231">
    <property type="entry name" value="RICIN_B_LECTIN"/>
    <property type="match status" value="1"/>
</dbReference>
<protein>
    <recommendedName>
        <fullName evidence="2">F5/8 type C domain-containing protein</fullName>
    </recommendedName>
</protein>
<name>A0A919KQ40_9MICO</name>
<dbReference type="Gene3D" id="2.60.120.260">
    <property type="entry name" value="Galactose-binding domain-like"/>
    <property type="match status" value="1"/>
</dbReference>
<dbReference type="Proteomes" id="UP000627369">
    <property type="component" value="Unassembled WGS sequence"/>
</dbReference>
<dbReference type="InterPro" id="IPR000772">
    <property type="entry name" value="Ricin_B_lectin"/>
</dbReference>
<feature type="chain" id="PRO_5037518277" description="F5/8 type C domain-containing protein" evidence="1">
    <location>
        <begin position="25"/>
        <end position="808"/>
    </location>
</feature>
<dbReference type="PROSITE" id="PS50022">
    <property type="entry name" value="FA58C_3"/>
    <property type="match status" value="1"/>
</dbReference>
<dbReference type="InterPro" id="IPR035992">
    <property type="entry name" value="Ricin_B-like_lectins"/>
</dbReference>
<gene>
    <name evidence="3" type="ORF">GCM10017772_13090</name>
</gene>
<comment type="caution">
    <text evidence="3">The sequence shown here is derived from an EMBL/GenBank/DDBJ whole genome shotgun (WGS) entry which is preliminary data.</text>
</comment>
<dbReference type="GO" id="GO:0004553">
    <property type="term" value="F:hydrolase activity, hydrolyzing O-glycosyl compounds"/>
    <property type="evidence" value="ECO:0007669"/>
    <property type="project" value="InterPro"/>
</dbReference>
<reference evidence="3" key="1">
    <citation type="journal article" date="2014" name="Int. J. Syst. Evol. Microbiol.">
        <title>Complete genome sequence of Corynebacterium casei LMG S-19264T (=DSM 44701T), isolated from a smear-ripened cheese.</title>
        <authorList>
            <consortium name="US DOE Joint Genome Institute (JGI-PGF)"/>
            <person name="Walter F."/>
            <person name="Albersmeier A."/>
            <person name="Kalinowski J."/>
            <person name="Ruckert C."/>
        </authorList>
    </citation>
    <scope>NUCLEOTIDE SEQUENCE</scope>
    <source>
        <strain evidence="3">CGMCC 4.7398</strain>
    </source>
</reference>
<dbReference type="EMBL" id="BNAS01000002">
    <property type="protein sequence ID" value="GHH68965.1"/>
    <property type="molecule type" value="Genomic_DNA"/>
</dbReference>